<dbReference type="PANTHER" id="PTHR18860">
    <property type="entry name" value="14-3-3 PROTEIN"/>
    <property type="match status" value="1"/>
</dbReference>
<reference evidence="4" key="1">
    <citation type="submission" date="2021-01" db="EMBL/GenBank/DDBJ databases">
        <authorList>
            <person name="Corre E."/>
            <person name="Pelletier E."/>
            <person name="Niang G."/>
            <person name="Scheremetjew M."/>
            <person name="Finn R."/>
            <person name="Kale V."/>
            <person name="Holt S."/>
            <person name="Cochrane G."/>
            <person name="Meng A."/>
            <person name="Brown T."/>
            <person name="Cohen L."/>
        </authorList>
    </citation>
    <scope>NUCLEOTIDE SEQUENCE</scope>
    <source>
        <strain evidence="4">CCCM811</strain>
    </source>
</reference>
<evidence type="ECO:0000256" key="2">
    <source>
        <dbReference type="PIRSR" id="PIRSR000868-1"/>
    </source>
</evidence>
<gene>
    <name evidence="4" type="ORF">LGLO00237_LOCUS30858</name>
</gene>
<feature type="site" description="Interaction with phosphoserine on interacting protein" evidence="2">
    <location>
        <position position="158"/>
    </location>
</feature>
<sequence>MLASATKIDDLISKASKEQDFAQTAVFMAKAAESSERYDEMCKWVVALVNARLAEKKDLTEEQRNLLSVGYKHVVGYRRSSYRCFQHGEHKENDLIKSYKEVVKGEVMKICMEVLDVLQKKLIPNVQELAKAAEGSETESKHQESCIFYLKMVGDYYRYLAEVDSEAENAKNAEKYYVQGSDLAEKFLPSTHPIRLGLSLNLSVCYYEILKNQKKACELAKKAFDQAIAQLDALDENSYKDSTLIMQLLRDNLNLWTSRTEGEEEDEDVRVKDIE</sequence>
<dbReference type="EMBL" id="HBIV01043964">
    <property type="protein sequence ID" value="CAE0679076.1"/>
    <property type="molecule type" value="Transcribed_RNA"/>
</dbReference>
<feature type="domain" description="14-3-3" evidence="3">
    <location>
        <begin position="22"/>
        <end position="270"/>
    </location>
</feature>
<evidence type="ECO:0000259" key="3">
    <source>
        <dbReference type="SMART" id="SM00101"/>
    </source>
</evidence>
<dbReference type="InterPro" id="IPR000308">
    <property type="entry name" value="14-3-3"/>
</dbReference>
<evidence type="ECO:0000313" key="4">
    <source>
        <dbReference type="EMBL" id="CAE0679076.1"/>
    </source>
</evidence>
<evidence type="ECO:0000256" key="1">
    <source>
        <dbReference type="ARBA" id="ARBA00006141"/>
    </source>
</evidence>
<dbReference type="InterPro" id="IPR023410">
    <property type="entry name" value="14-3-3_domain"/>
</dbReference>
<dbReference type="Pfam" id="PF00244">
    <property type="entry name" value="14-3-3"/>
    <property type="match status" value="1"/>
</dbReference>
<dbReference type="AlphaFoldDB" id="A0A7S3ZCZ2"/>
<dbReference type="Gene3D" id="1.20.190.20">
    <property type="entry name" value="14-3-3 domain"/>
    <property type="match status" value="1"/>
</dbReference>
<dbReference type="InterPro" id="IPR036815">
    <property type="entry name" value="14-3-3_dom_sf"/>
</dbReference>
<dbReference type="PIRSF" id="PIRSF000868">
    <property type="entry name" value="14-3-3"/>
    <property type="match status" value="1"/>
</dbReference>
<protein>
    <recommendedName>
        <fullName evidence="3">14-3-3 domain-containing protein</fullName>
    </recommendedName>
</protein>
<feature type="site" description="Interaction with phosphoserine on interacting protein" evidence="2">
    <location>
        <position position="79"/>
    </location>
</feature>
<dbReference type="SMART" id="SM00101">
    <property type="entry name" value="14_3_3"/>
    <property type="match status" value="1"/>
</dbReference>
<dbReference type="PRINTS" id="PR00305">
    <property type="entry name" value="1433ZETA"/>
</dbReference>
<accession>A0A7S3ZCZ2</accession>
<proteinExistence type="inferred from homology"/>
<organism evidence="4">
    <name type="scientific">Lotharella globosa</name>
    <dbReference type="NCBI Taxonomy" id="91324"/>
    <lineage>
        <taxon>Eukaryota</taxon>
        <taxon>Sar</taxon>
        <taxon>Rhizaria</taxon>
        <taxon>Cercozoa</taxon>
        <taxon>Chlorarachniophyceae</taxon>
        <taxon>Lotharella</taxon>
    </lineage>
</organism>
<name>A0A7S3ZCZ2_9EUKA</name>
<dbReference type="CDD" id="cd08774">
    <property type="entry name" value="14-3-3"/>
    <property type="match status" value="1"/>
</dbReference>
<dbReference type="SUPFAM" id="SSF48445">
    <property type="entry name" value="14-3-3 protein"/>
    <property type="match status" value="1"/>
</dbReference>
<comment type="similarity">
    <text evidence="1">Belongs to the 14-3-3 family.</text>
</comment>